<dbReference type="EMBL" id="JANGCH010000012">
    <property type="protein sequence ID" value="MCQ5122290.1"/>
    <property type="molecule type" value="Genomic_DNA"/>
</dbReference>
<accession>A0ABT1SNL4</accession>
<name>A0ABT1SNL4_9FIRM</name>
<evidence type="ECO:0000313" key="2">
    <source>
        <dbReference type="Proteomes" id="UP001524435"/>
    </source>
</evidence>
<protein>
    <submittedName>
        <fullName evidence="1">TIGR04076 family protein</fullName>
    </submittedName>
</protein>
<proteinExistence type="predicted"/>
<keyword evidence="2" id="KW-1185">Reference proteome</keyword>
<organism evidence="1 2">
    <name type="scientific">Massilicoli timonensis</name>
    <dbReference type="NCBI Taxonomy" id="2015901"/>
    <lineage>
        <taxon>Bacteria</taxon>
        <taxon>Bacillati</taxon>
        <taxon>Bacillota</taxon>
        <taxon>Erysipelotrichia</taxon>
        <taxon>Erysipelotrichales</taxon>
        <taxon>Erysipelotrichaceae</taxon>
        <taxon>Massilicoli</taxon>
    </lineage>
</organism>
<dbReference type="NCBIfam" id="TIGR04076">
    <property type="entry name" value="TIGR04076 family protein"/>
    <property type="match status" value="1"/>
</dbReference>
<dbReference type="RefSeq" id="WP_256198157.1">
    <property type="nucleotide sequence ID" value="NZ_JANGCH010000012.1"/>
</dbReference>
<reference evidence="1 2" key="1">
    <citation type="submission" date="2022-06" db="EMBL/GenBank/DDBJ databases">
        <title>Isolation of gut microbiota from human fecal samples.</title>
        <authorList>
            <person name="Pamer E.G."/>
            <person name="Barat B."/>
            <person name="Waligurski E."/>
            <person name="Medina S."/>
            <person name="Paddock L."/>
            <person name="Mostad J."/>
        </authorList>
    </citation>
    <scope>NUCLEOTIDE SEQUENCE [LARGE SCALE GENOMIC DNA]</scope>
    <source>
        <strain evidence="1 2">DFI.6.1</strain>
    </source>
</reference>
<evidence type="ECO:0000313" key="1">
    <source>
        <dbReference type="EMBL" id="MCQ5122290.1"/>
    </source>
</evidence>
<dbReference type="Proteomes" id="UP001524435">
    <property type="component" value="Unassembled WGS sequence"/>
</dbReference>
<comment type="caution">
    <text evidence="1">The sequence shown here is derived from an EMBL/GenBank/DDBJ whole genome shotgun (WGS) entry which is preliminary data.</text>
</comment>
<sequence length="199" mass="22593">MLHKVKLTVIDKKLYPQLQEQYCADKNAGMCPCYHVGDEFIFERYGTADDFWHMGLNTLKQTAYTGSGMIAGAAFPHCSEAWDAISRYIYTGLQGGSIMRGWMKDERVMIACCSDGTRPVIFKIERMDYKVIDIDGIHSENDKDQIKSTLETIAGVKQVVFCETYIEVYLHQNVEDTTLECAVQECGAYRVLKIDGDQK</sequence>
<dbReference type="InterPro" id="IPR023811">
    <property type="entry name" value="CHP04076"/>
</dbReference>
<gene>
    <name evidence="1" type="ORF">NE663_08470</name>
</gene>